<dbReference type="Pfam" id="PF03592">
    <property type="entry name" value="Terminase_2"/>
    <property type="match status" value="1"/>
</dbReference>
<dbReference type="InterPro" id="IPR038713">
    <property type="entry name" value="Terminase_Gp1_N_sf"/>
</dbReference>
<keyword evidence="2" id="KW-0231">Viral genome packaging</keyword>
<dbReference type="Proteomes" id="UP001596411">
    <property type="component" value="Unassembled WGS sequence"/>
</dbReference>
<accession>A0ABW2F3F8</accession>
<dbReference type="InterPro" id="IPR052404">
    <property type="entry name" value="SPP1-like_terminase"/>
</dbReference>
<dbReference type="InterPro" id="IPR005335">
    <property type="entry name" value="Terminase_ssu"/>
</dbReference>
<organism evidence="3 4">
    <name type="scientific">Halomonas salifodinae</name>
    <dbReference type="NCBI Taxonomy" id="438745"/>
    <lineage>
        <taxon>Bacteria</taxon>
        <taxon>Pseudomonadati</taxon>
        <taxon>Pseudomonadota</taxon>
        <taxon>Gammaproteobacteria</taxon>
        <taxon>Oceanospirillales</taxon>
        <taxon>Halomonadaceae</taxon>
        <taxon>Halomonas</taxon>
    </lineage>
</organism>
<dbReference type="Gene3D" id="1.10.10.1400">
    <property type="entry name" value="Terminase, small subunit, N-terminal DNA-binding domain, HTH motif"/>
    <property type="match status" value="1"/>
</dbReference>
<reference evidence="4" key="1">
    <citation type="journal article" date="2019" name="Int. J. Syst. Evol. Microbiol.">
        <title>The Global Catalogue of Microorganisms (GCM) 10K type strain sequencing project: providing services to taxonomists for standard genome sequencing and annotation.</title>
        <authorList>
            <consortium name="The Broad Institute Genomics Platform"/>
            <consortium name="The Broad Institute Genome Sequencing Center for Infectious Disease"/>
            <person name="Wu L."/>
            <person name="Ma J."/>
        </authorList>
    </citation>
    <scope>NUCLEOTIDE SEQUENCE [LARGE SCALE GENOMIC DNA]</scope>
    <source>
        <strain evidence="4">CGMCC 1.13666</strain>
    </source>
</reference>
<keyword evidence="4" id="KW-1185">Reference proteome</keyword>
<evidence type="ECO:0000256" key="1">
    <source>
        <dbReference type="ARBA" id="ARBA00022612"/>
    </source>
</evidence>
<evidence type="ECO:0000256" key="2">
    <source>
        <dbReference type="ARBA" id="ARBA00023219"/>
    </source>
</evidence>
<evidence type="ECO:0000313" key="4">
    <source>
        <dbReference type="Proteomes" id="UP001596411"/>
    </source>
</evidence>
<proteinExistence type="predicted"/>
<name>A0ABW2F3F8_9GAMM</name>
<evidence type="ECO:0000313" key="3">
    <source>
        <dbReference type="EMBL" id="MFC7091001.1"/>
    </source>
</evidence>
<sequence>MTKAANKGAVELTARQACFRDEYLIDMNATKAALRAGFAKSTAEKKAPLWVGKSRESCPANMRHVWDAVNEAIQERSQRTQVAADDVINQLVRMGFADIRQLFTPGGQLRSVHDLPDDLAAAIQSIKVVTKTIPGQGDDEAEIEYVHEVKLVDKVKPIELIGKHLKMFVDRVEHDVSDRMADQIVAARKRARQARDE</sequence>
<dbReference type="EMBL" id="JBHSZP010000031">
    <property type="protein sequence ID" value="MFC7091001.1"/>
    <property type="molecule type" value="Genomic_DNA"/>
</dbReference>
<protein>
    <submittedName>
        <fullName evidence="3">Terminase small subunit</fullName>
    </submittedName>
</protein>
<dbReference type="PANTHER" id="PTHR41328:SF2">
    <property type="entry name" value="TERMINASE SMALL SUBUNIT"/>
    <property type="match status" value="1"/>
</dbReference>
<dbReference type="PANTHER" id="PTHR41328">
    <property type="entry name" value="TERMINASE SMALL SUBUNIT-RELATED"/>
    <property type="match status" value="1"/>
</dbReference>
<dbReference type="RefSeq" id="WP_346061903.1">
    <property type="nucleotide sequence ID" value="NZ_BAAADR010000005.1"/>
</dbReference>
<gene>
    <name evidence="3" type="ORF">ACFQH5_15730</name>
</gene>
<comment type="caution">
    <text evidence="3">The sequence shown here is derived from an EMBL/GenBank/DDBJ whole genome shotgun (WGS) entry which is preliminary data.</text>
</comment>
<keyword evidence="1" id="KW-1188">Viral release from host cell</keyword>